<organism evidence="2 3">
    <name type="scientific">Aphis glycines</name>
    <name type="common">Soybean aphid</name>
    <dbReference type="NCBI Taxonomy" id="307491"/>
    <lineage>
        <taxon>Eukaryota</taxon>
        <taxon>Metazoa</taxon>
        <taxon>Ecdysozoa</taxon>
        <taxon>Arthropoda</taxon>
        <taxon>Hexapoda</taxon>
        <taxon>Insecta</taxon>
        <taxon>Pterygota</taxon>
        <taxon>Neoptera</taxon>
        <taxon>Paraneoptera</taxon>
        <taxon>Hemiptera</taxon>
        <taxon>Sternorrhyncha</taxon>
        <taxon>Aphidomorpha</taxon>
        <taxon>Aphidoidea</taxon>
        <taxon>Aphididae</taxon>
        <taxon>Aphidini</taxon>
        <taxon>Aphis</taxon>
        <taxon>Aphis</taxon>
    </lineage>
</organism>
<proteinExistence type="inferred from homology"/>
<dbReference type="PANTHER" id="PTHR31493:SF1">
    <property type="entry name" value="PROTEIN C19ORF12"/>
    <property type="match status" value="1"/>
</dbReference>
<dbReference type="Pfam" id="PF20721">
    <property type="entry name" value="C19orf12"/>
    <property type="match status" value="1"/>
</dbReference>
<dbReference type="AlphaFoldDB" id="A0A6G0TXV1"/>
<keyword evidence="3" id="KW-1185">Reference proteome</keyword>
<evidence type="ECO:0000256" key="1">
    <source>
        <dbReference type="ARBA" id="ARBA00029457"/>
    </source>
</evidence>
<protein>
    <recommendedName>
        <fullName evidence="4">Glycine zipper domain-containing protein</fullName>
    </recommendedName>
</protein>
<name>A0A6G0TXV1_APHGL</name>
<comment type="similarity">
    <text evidence="1">Belongs to the C19orf12 family.</text>
</comment>
<dbReference type="PANTHER" id="PTHR31493">
    <property type="entry name" value="NAZO FAMILY MEMBER"/>
    <property type="match status" value="1"/>
</dbReference>
<dbReference type="InterPro" id="IPR033369">
    <property type="entry name" value="C19orf12"/>
</dbReference>
<reference evidence="2 3" key="1">
    <citation type="submission" date="2019-08" db="EMBL/GenBank/DDBJ databases">
        <title>The genome of the soybean aphid Biotype 1, its phylome, world population structure and adaptation to the North American continent.</title>
        <authorList>
            <person name="Giordano R."/>
            <person name="Donthu R.K."/>
            <person name="Hernandez A.G."/>
            <person name="Wright C.L."/>
            <person name="Zimin A.V."/>
        </authorList>
    </citation>
    <scope>NUCLEOTIDE SEQUENCE [LARGE SCALE GENOMIC DNA]</scope>
    <source>
        <tissue evidence="2">Whole aphids</tissue>
    </source>
</reference>
<sequence>MSSIAPQSVIKSLEVVGEIFKEENIKISVKESVKGGLITGIAALVGGLLGGKSGLIAGGVIGTVAACSMTQDFKSLLQIIHEMDYEKQKKLFDTIQSVISSIDISDVVKLMVLLSTSHSIKQVVIHETINFLRNEMSLEICRNMGSSTSSFLVNISRSSSSNVSYDISSLIEPLSSKLSVKSFNADISTCSCFRLLSIHLLNHQDV</sequence>
<accession>A0A6G0TXV1</accession>
<gene>
    <name evidence="2" type="ORF">AGLY_005021</name>
</gene>
<dbReference type="Proteomes" id="UP000475862">
    <property type="component" value="Unassembled WGS sequence"/>
</dbReference>
<evidence type="ECO:0000313" key="3">
    <source>
        <dbReference type="Proteomes" id="UP000475862"/>
    </source>
</evidence>
<dbReference type="EMBL" id="VYZN01000014">
    <property type="protein sequence ID" value="KAE9539769.1"/>
    <property type="molecule type" value="Genomic_DNA"/>
</dbReference>
<evidence type="ECO:0000313" key="2">
    <source>
        <dbReference type="EMBL" id="KAE9539769.1"/>
    </source>
</evidence>
<evidence type="ECO:0008006" key="4">
    <source>
        <dbReference type="Google" id="ProtNLM"/>
    </source>
</evidence>
<dbReference type="OrthoDB" id="5976774at2759"/>
<comment type="caution">
    <text evidence="2">The sequence shown here is derived from an EMBL/GenBank/DDBJ whole genome shotgun (WGS) entry which is preliminary data.</text>
</comment>